<organism evidence="8 9">
    <name type="scientific">Mycetocola reblochoni REB411</name>
    <dbReference type="NCBI Taxonomy" id="1255698"/>
    <lineage>
        <taxon>Bacteria</taxon>
        <taxon>Bacillati</taxon>
        <taxon>Actinomycetota</taxon>
        <taxon>Actinomycetes</taxon>
        <taxon>Micrococcales</taxon>
        <taxon>Microbacteriaceae</taxon>
        <taxon>Mycetocola</taxon>
    </lineage>
</organism>
<feature type="binding site" evidence="4">
    <location>
        <position position="242"/>
    </location>
    <ligand>
        <name>(3S)-3-hydroxy-3-methylglutaryl-CoA</name>
        <dbReference type="ChEBI" id="CHEBI:43074"/>
    </ligand>
</feature>
<feature type="active site" description="Acyl-thioester intermediate" evidence="3">
    <location>
        <position position="111"/>
    </location>
</feature>
<dbReference type="RefSeq" id="WP_087136001.1">
    <property type="nucleotide sequence ID" value="NZ_FUKR01000010.1"/>
</dbReference>
<dbReference type="Gene3D" id="3.40.47.10">
    <property type="match status" value="2"/>
</dbReference>
<dbReference type="SUPFAM" id="SSF53901">
    <property type="entry name" value="Thiolase-like"/>
    <property type="match status" value="2"/>
</dbReference>
<feature type="domain" description="Hydroxymethylglutaryl-coenzyme A synthase N-terminal" evidence="6">
    <location>
        <begin position="3"/>
        <end position="163"/>
    </location>
</feature>
<dbReference type="CDD" id="cd00827">
    <property type="entry name" value="init_cond_enzymes"/>
    <property type="match status" value="1"/>
</dbReference>
<dbReference type="EMBL" id="FUKR01000010">
    <property type="protein sequence ID" value="SJN19441.1"/>
    <property type="molecule type" value="Genomic_DNA"/>
</dbReference>
<evidence type="ECO:0000256" key="4">
    <source>
        <dbReference type="PIRSR" id="PIRSR611554-2"/>
    </source>
</evidence>
<feature type="region of interest" description="Disordered" evidence="5">
    <location>
        <begin position="352"/>
        <end position="376"/>
    </location>
</feature>
<dbReference type="EC" id="2.3.3.10" evidence="8"/>
<dbReference type="NCBIfam" id="TIGR01835">
    <property type="entry name" value="HMG-CoA-S_prok"/>
    <property type="match status" value="1"/>
</dbReference>
<dbReference type="Pfam" id="PF08540">
    <property type="entry name" value="HMG_CoA_synt_C"/>
    <property type="match status" value="2"/>
</dbReference>
<dbReference type="InterPro" id="IPR013528">
    <property type="entry name" value="HMG_CoA_synth_N"/>
</dbReference>
<dbReference type="Pfam" id="PF01154">
    <property type="entry name" value="HMG_CoA_synt_N"/>
    <property type="match status" value="1"/>
</dbReference>
<dbReference type="InterPro" id="IPR013746">
    <property type="entry name" value="HMG_CoA_synt_C_dom"/>
</dbReference>
<accession>A0A1R4II31</accession>
<feature type="binding site" evidence="4">
    <location>
        <position position="143"/>
    </location>
    <ligand>
        <name>(3S)-3-hydroxy-3-methylglutaryl-CoA</name>
        <dbReference type="ChEBI" id="CHEBI:43074"/>
    </ligand>
</feature>
<feature type="binding site" evidence="4">
    <location>
        <position position="29"/>
    </location>
    <ligand>
        <name>(3S)-3-hydroxy-3-methylglutaryl-CoA</name>
        <dbReference type="ChEBI" id="CHEBI:43074"/>
    </ligand>
</feature>
<proteinExistence type="inferred from homology"/>
<evidence type="ECO:0000256" key="5">
    <source>
        <dbReference type="SAM" id="MobiDB-lite"/>
    </source>
</evidence>
<dbReference type="PANTHER" id="PTHR43323:SF2">
    <property type="entry name" value="HYDROXYMETHYLGLUTARYL-COA SYNTHASE"/>
    <property type="match status" value="1"/>
</dbReference>
<feature type="domain" description="Hydroxymethylglutaryl-coenzyme A synthase C-terminal" evidence="7">
    <location>
        <begin position="173"/>
        <end position="248"/>
    </location>
</feature>
<feature type="domain" description="Hydroxymethylglutaryl-coenzyme A synthase C-terminal" evidence="7">
    <location>
        <begin position="255"/>
        <end position="324"/>
    </location>
</feature>
<feature type="compositionally biased region" description="Basic and acidic residues" evidence="5">
    <location>
        <begin position="352"/>
        <end position="366"/>
    </location>
</feature>
<dbReference type="InterPro" id="IPR011554">
    <property type="entry name" value="HMG_CoA_synthase_prok"/>
</dbReference>
<evidence type="ECO:0000256" key="3">
    <source>
        <dbReference type="PIRSR" id="PIRSR611554-1"/>
    </source>
</evidence>
<evidence type="ECO:0000256" key="1">
    <source>
        <dbReference type="ARBA" id="ARBA00007061"/>
    </source>
</evidence>
<keyword evidence="2 8" id="KW-0808">Transferase</keyword>
<dbReference type="Proteomes" id="UP000196778">
    <property type="component" value="Unassembled WGS sequence"/>
</dbReference>
<dbReference type="PANTHER" id="PTHR43323">
    <property type="entry name" value="3-HYDROXY-3-METHYLGLUTARYL COENZYME A SYNTHASE"/>
    <property type="match status" value="1"/>
</dbReference>
<comment type="similarity">
    <text evidence="1">Belongs to the thiolase-like superfamily. HMG-CoA synthase family.</text>
</comment>
<evidence type="ECO:0000313" key="8">
    <source>
        <dbReference type="EMBL" id="SJN19441.1"/>
    </source>
</evidence>
<keyword evidence="9" id="KW-1185">Reference proteome</keyword>
<dbReference type="AlphaFoldDB" id="A0A1R4II31"/>
<protein>
    <submittedName>
        <fullName evidence="8">Hydroxymethylglutaryl-CoA synthase</fullName>
        <ecNumber evidence="8">2.3.3.10</ecNumber>
    </submittedName>
</protein>
<sequence>MKLGIEDISLATTSLVLDLDEVAAAQGADPDKFRIGIGQDSMSIPAPDEDVVTLGAQAAQRVLHGQDLSAIRTVLFATESGVDQSKSAGVYMHRLLGLNPNARVIEFKQACYSGTGALQLALALVARNPEQKVLVVAADIARYDAGSSGEPTQGAAAVAMLISATPDVLAIEPVSGLYTQDIMDFWRPNYRSTAIVDGRYSIKAYLDSVKQSWRDYRAQGGHELSEFDHFCYHQPFTRQAVKGHATLAREGGVDAETRDAQLEHTLDYNRVLGNSYTASLYVGLLSLLDSSPDDLTGHRIGFFSYGSGAVGELFAGVVQPGYRTRSHRTEHRAAIDGRTPIDYARYFELHERPDDVDGGDHPRERGTTGPFRFAGVRDHGRVYEPTSAGA</sequence>
<evidence type="ECO:0000259" key="7">
    <source>
        <dbReference type="Pfam" id="PF08540"/>
    </source>
</evidence>
<dbReference type="OrthoDB" id="9769523at2"/>
<dbReference type="InterPro" id="IPR016039">
    <property type="entry name" value="Thiolase-like"/>
</dbReference>
<dbReference type="GO" id="GO:0006084">
    <property type="term" value="P:acetyl-CoA metabolic process"/>
    <property type="evidence" value="ECO:0007669"/>
    <property type="project" value="InterPro"/>
</dbReference>
<dbReference type="GO" id="GO:0004421">
    <property type="term" value="F:hydroxymethylglutaryl-CoA synthase activity"/>
    <property type="evidence" value="ECO:0007669"/>
    <property type="project" value="UniProtKB-EC"/>
</dbReference>
<name>A0A1R4II31_9MICO</name>
<reference evidence="9" key="1">
    <citation type="submission" date="2017-02" db="EMBL/GenBank/DDBJ databases">
        <authorList>
            <person name="Dridi B."/>
        </authorList>
    </citation>
    <scope>NUCLEOTIDE SEQUENCE [LARGE SCALE GENOMIC DNA]</scope>
    <source>
        <strain evidence="9">EB411</strain>
    </source>
</reference>
<evidence type="ECO:0000259" key="6">
    <source>
        <dbReference type="Pfam" id="PF01154"/>
    </source>
</evidence>
<feature type="active site" description="Proton donor/acceptor" evidence="3">
    <location>
        <position position="79"/>
    </location>
</feature>
<gene>
    <name evidence="8" type="ORF">FM119_01895</name>
</gene>
<feature type="binding site" evidence="4">
    <location>
        <position position="274"/>
    </location>
    <ligand>
        <name>(3S)-3-hydroxy-3-methylglutaryl-CoA</name>
        <dbReference type="ChEBI" id="CHEBI:43074"/>
    </ligand>
</feature>
<keyword evidence="8" id="KW-0012">Acyltransferase</keyword>
<evidence type="ECO:0000313" key="9">
    <source>
        <dbReference type="Proteomes" id="UP000196778"/>
    </source>
</evidence>
<evidence type="ECO:0000256" key="2">
    <source>
        <dbReference type="ARBA" id="ARBA00022679"/>
    </source>
</evidence>
<feature type="active site" description="Proton donor/acceptor" evidence="3">
    <location>
        <position position="233"/>
    </location>
</feature>